<keyword evidence="1" id="KW-1133">Transmembrane helix</keyword>
<evidence type="ECO:0000313" key="3">
    <source>
        <dbReference type="Proteomes" id="UP000648187"/>
    </source>
</evidence>
<sequence>MASTNVILTIMAGITILCICYAPRVQSYKILVLNPEKQINRHIWDYKRSGTLDQNSIHNIQPNTKPTEDGSCLIGPCMAGDHAPKPKVVQSNEEANSLIIDSGKQKKFGGFKVAYDNNIPRIVYWPIFEEEL</sequence>
<dbReference type="EMBL" id="JACKWZ010000765">
    <property type="protein sequence ID" value="KAF9405294.1"/>
    <property type="molecule type" value="Genomic_DNA"/>
</dbReference>
<comment type="caution">
    <text evidence="2">The sequence shown here is derived from an EMBL/GenBank/DDBJ whole genome shotgun (WGS) entry which is preliminary data.</text>
</comment>
<proteinExistence type="predicted"/>
<keyword evidence="3" id="KW-1185">Reference proteome</keyword>
<feature type="transmembrane region" description="Helical" evidence="1">
    <location>
        <begin position="6"/>
        <end position="23"/>
    </location>
</feature>
<dbReference type="AlphaFoldDB" id="A0A835G1Y0"/>
<organism evidence="2 3">
    <name type="scientific">Spodoptera exigua</name>
    <name type="common">Beet armyworm</name>
    <name type="synonym">Noctua fulgens</name>
    <dbReference type="NCBI Taxonomy" id="7107"/>
    <lineage>
        <taxon>Eukaryota</taxon>
        <taxon>Metazoa</taxon>
        <taxon>Ecdysozoa</taxon>
        <taxon>Arthropoda</taxon>
        <taxon>Hexapoda</taxon>
        <taxon>Insecta</taxon>
        <taxon>Pterygota</taxon>
        <taxon>Neoptera</taxon>
        <taxon>Endopterygota</taxon>
        <taxon>Lepidoptera</taxon>
        <taxon>Glossata</taxon>
        <taxon>Ditrysia</taxon>
        <taxon>Noctuoidea</taxon>
        <taxon>Noctuidae</taxon>
        <taxon>Amphipyrinae</taxon>
        <taxon>Spodoptera</taxon>
    </lineage>
</organism>
<dbReference type="Proteomes" id="UP000648187">
    <property type="component" value="Unassembled WGS sequence"/>
</dbReference>
<gene>
    <name evidence="2" type="ORF">HW555_013912</name>
</gene>
<keyword evidence="1" id="KW-0472">Membrane</keyword>
<keyword evidence="1" id="KW-0812">Transmembrane</keyword>
<name>A0A835G1Y0_SPOEX</name>
<dbReference type="OrthoDB" id="10481694at2759"/>
<reference evidence="2" key="1">
    <citation type="submission" date="2020-08" db="EMBL/GenBank/DDBJ databases">
        <title>Spodoptera exigua strain:BAW_Kor-Di-RS1 Genome sequencing and assembly.</title>
        <authorList>
            <person name="Kim J."/>
            <person name="Nam H.Y."/>
            <person name="Kwon M."/>
            <person name="Choi J.H."/>
            <person name="Cho S.R."/>
            <person name="Kim G.-H."/>
        </authorList>
    </citation>
    <scope>NUCLEOTIDE SEQUENCE</scope>
    <source>
        <strain evidence="2">BAW_Kor-Di-RS1</strain>
        <tissue evidence="2">Whole-body</tissue>
    </source>
</reference>
<evidence type="ECO:0000313" key="2">
    <source>
        <dbReference type="EMBL" id="KAF9405294.1"/>
    </source>
</evidence>
<protein>
    <submittedName>
        <fullName evidence="2">Uncharacterized protein</fullName>
    </submittedName>
</protein>
<evidence type="ECO:0000256" key="1">
    <source>
        <dbReference type="SAM" id="Phobius"/>
    </source>
</evidence>
<accession>A0A835G1Y0</accession>